<dbReference type="Proteomes" id="UP000790709">
    <property type="component" value="Unassembled WGS sequence"/>
</dbReference>
<evidence type="ECO:0000313" key="1">
    <source>
        <dbReference type="EMBL" id="KAH7927411.1"/>
    </source>
</evidence>
<comment type="caution">
    <text evidence="1">The sequence shown here is derived from an EMBL/GenBank/DDBJ whole genome shotgun (WGS) entry which is preliminary data.</text>
</comment>
<keyword evidence="2" id="KW-1185">Reference proteome</keyword>
<organism evidence="1 2">
    <name type="scientific">Leucogyrophana mollusca</name>
    <dbReference type="NCBI Taxonomy" id="85980"/>
    <lineage>
        <taxon>Eukaryota</taxon>
        <taxon>Fungi</taxon>
        <taxon>Dikarya</taxon>
        <taxon>Basidiomycota</taxon>
        <taxon>Agaricomycotina</taxon>
        <taxon>Agaricomycetes</taxon>
        <taxon>Agaricomycetidae</taxon>
        <taxon>Boletales</taxon>
        <taxon>Boletales incertae sedis</taxon>
        <taxon>Leucogyrophana</taxon>
    </lineage>
</organism>
<name>A0ACB8BNC0_9AGAM</name>
<accession>A0ACB8BNC0</accession>
<proteinExistence type="predicted"/>
<protein>
    <submittedName>
        <fullName evidence="1">Uncharacterized protein</fullName>
    </submittedName>
</protein>
<reference evidence="1" key="1">
    <citation type="journal article" date="2021" name="New Phytol.">
        <title>Evolutionary innovations through gain and loss of genes in the ectomycorrhizal Boletales.</title>
        <authorList>
            <person name="Wu G."/>
            <person name="Miyauchi S."/>
            <person name="Morin E."/>
            <person name="Kuo A."/>
            <person name="Drula E."/>
            <person name="Varga T."/>
            <person name="Kohler A."/>
            <person name="Feng B."/>
            <person name="Cao Y."/>
            <person name="Lipzen A."/>
            <person name="Daum C."/>
            <person name="Hundley H."/>
            <person name="Pangilinan J."/>
            <person name="Johnson J."/>
            <person name="Barry K."/>
            <person name="LaButti K."/>
            <person name="Ng V."/>
            <person name="Ahrendt S."/>
            <person name="Min B."/>
            <person name="Choi I.G."/>
            <person name="Park H."/>
            <person name="Plett J.M."/>
            <person name="Magnuson J."/>
            <person name="Spatafora J.W."/>
            <person name="Nagy L.G."/>
            <person name="Henrissat B."/>
            <person name="Grigoriev I.V."/>
            <person name="Yang Z.L."/>
            <person name="Xu J."/>
            <person name="Martin F.M."/>
        </authorList>
    </citation>
    <scope>NUCLEOTIDE SEQUENCE</scope>
    <source>
        <strain evidence="1">KUC20120723A-06</strain>
    </source>
</reference>
<gene>
    <name evidence="1" type="ORF">BV22DRAFT_1085194</name>
</gene>
<sequence length="719" mass="76906">MSPETNSKAPRPPKPSTRSSIRQSLNFTSVGKALADVMNKESREREPAGEKGLKKSKEASSRRLSAIALMNSSAIPHAGATAQKSTPGQGKEDGSPASKTITRSTRRQSGLLKPPTPASSDEQGLKSPDAAGASPTVRRSSTLRPRTAPAPTSSALPKYRPKSVLIETKKPVSPARAGTRRRLSSSEEDDKEEKGSPKRSGSQHSPGEKPGRPISPLPHRALAVKVNLPTTSTPTPSTPGRSVKQSPPKSKPKTPPVKNASTRPTKSAKTTASSSASRSAIARPPSSSSSCSSTRTQSPPKSHNSFKNAFGFGTSKGGQAPSPLRTTVRTAPESPLAHHSRRTSSSSLGGKTTPTQSSHFTDGSEDSLEADDVELLLAPVASLAAPTPAIPRIQKVSHQRQQEPLQTPSRPSHLLPSRANLSYLSPLPPNSESSPALRPRNRGLGNDRGSILSWEQMANEGSQLLGHDEVESMLADVPAPFTPGGPSPNMGTIGLEVPESPSLCPLPSPGGYTSISQVLLPDVTPSPAVHHITPIFDTSTELPPPVDSGIVTLLRLQVASAENTAKERLFRLQELEEQLHVAKQARIMEAEELAKQVSFLEEQLHGSVEARERMDEDRAAFTASLQDQLRHAEAECERTVEDALARAREEAESSLVATVKLEQRKWETSCVARGAAMEWASVRDQAEVELDFLRANRETLGVFMAVLDQSQIQMHQVLA</sequence>
<evidence type="ECO:0000313" key="2">
    <source>
        <dbReference type="Proteomes" id="UP000790709"/>
    </source>
</evidence>
<dbReference type="EMBL" id="MU266367">
    <property type="protein sequence ID" value="KAH7927411.1"/>
    <property type="molecule type" value="Genomic_DNA"/>
</dbReference>